<evidence type="ECO:0000313" key="1">
    <source>
        <dbReference type="EMBL" id="OCL07374.1"/>
    </source>
</evidence>
<proteinExistence type="predicted"/>
<dbReference type="EMBL" id="KV749883">
    <property type="protein sequence ID" value="OCL07374.1"/>
    <property type="molecule type" value="Genomic_DNA"/>
</dbReference>
<organism evidence="1 2">
    <name type="scientific">Glonium stellatum</name>
    <dbReference type="NCBI Taxonomy" id="574774"/>
    <lineage>
        <taxon>Eukaryota</taxon>
        <taxon>Fungi</taxon>
        <taxon>Dikarya</taxon>
        <taxon>Ascomycota</taxon>
        <taxon>Pezizomycotina</taxon>
        <taxon>Dothideomycetes</taxon>
        <taxon>Pleosporomycetidae</taxon>
        <taxon>Gloniales</taxon>
        <taxon>Gloniaceae</taxon>
        <taxon>Glonium</taxon>
    </lineage>
</organism>
<gene>
    <name evidence="1" type="ORF">AOQ84DRAFT_60050</name>
</gene>
<sequence>MHCYAWHKLSSKLLRRASAKPRTYLTSPALLLRHGQYSVCAMHVVVEGCTKFGNAITWGLLQITAHIQFEFRPRESLFNTSEFNNLTCLSHFLLLSYHLDPSLLSILHNIDSFPHPKEILQTNLILRCQKRITQTCINRRVRF</sequence>
<keyword evidence="2" id="KW-1185">Reference proteome</keyword>
<accession>A0A8E2EYT7</accession>
<dbReference type="Proteomes" id="UP000250140">
    <property type="component" value="Unassembled WGS sequence"/>
</dbReference>
<name>A0A8E2EYT7_9PEZI</name>
<protein>
    <submittedName>
        <fullName evidence="1">Uncharacterized protein</fullName>
    </submittedName>
</protein>
<dbReference type="AlphaFoldDB" id="A0A8E2EYT7"/>
<evidence type="ECO:0000313" key="2">
    <source>
        <dbReference type="Proteomes" id="UP000250140"/>
    </source>
</evidence>
<reference evidence="1 2" key="1">
    <citation type="journal article" date="2016" name="Nat. Commun.">
        <title>Ectomycorrhizal ecology is imprinted in the genome of the dominant symbiotic fungus Cenococcum geophilum.</title>
        <authorList>
            <consortium name="DOE Joint Genome Institute"/>
            <person name="Peter M."/>
            <person name="Kohler A."/>
            <person name="Ohm R.A."/>
            <person name="Kuo A."/>
            <person name="Krutzmann J."/>
            <person name="Morin E."/>
            <person name="Arend M."/>
            <person name="Barry K.W."/>
            <person name="Binder M."/>
            <person name="Choi C."/>
            <person name="Clum A."/>
            <person name="Copeland A."/>
            <person name="Grisel N."/>
            <person name="Haridas S."/>
            <person name="Kipfer T."/>
            <person name="LaButti K."/>
            <person name="Lindquist E."/>
            <person name="Lipzen A."/>
            <person name="Maire R."/>
            <person name="Meier B."/>
            <person name="Mihaltcheva S."/>
            <person name="Molinier V."/>
            <person name="Murat C."/>
            <person name="Poggeler S."/>
            <person name="Quandt C.A."/>
            <person name="Sperisen C."/>
            <person name="Tritt A."/>
            <person name="Tisserant E."/>
            <person name="Crous P.W."/>
            <person name="Henrissat B."/>
            <person name="Nehls U."/>
            <person name="Egli S."/>
            <person name="Spatafora J.W."/>
            <person name="Grigoriev I.V."/>
            <person name="Martin F.M."/>
        </authorList>
    </citation>
    <scope>NUCLEOTIDE SEQUENCE [LARGE SCALE GENOMIC DNA]</scope>
    <source>
        <strain evidence="1 2">CBS 207.34</strain>
    </source>
</reference>